<organism evidence="1">
    <name type="scientific">Ixodes ricinus</name>
    <name type="common">Common tick</name>
    <name type="synonym">Acarus ricinus</name>
    <dbReference type="NCBI Taxonomy" id="34613"/>
    <lineage>
        <taxon>Eukaryota</taxon>
        <taxon>Metazoa</taxon>
        <taxon>Ecdysozoa</taxon>
        <taxon>Arthropoda</taxon>
        <taxon>Chelicerata</taxon>
        <taxon>Arachnida</taxon>
        <taxon>Acari</taxon>
        <taxon>Parasitiformes</taxon>
        <taxon>Ixodida</taxon>
        <taxon>Ixodoidea</taxon>
        <taxon>Ixodidae</taxon>
        <taxon>Ixodinae</taxon>
        <taxon>Ixodes</taxon>
    </lineage>
</organism>
<reference evidence="1" key="1">
    <citation type="submission" date="2019-12" db="EMBL/GenBank/DDBJ databases">
        <title>An insight into the sialome of adult female Ixodes ricinus ticks feeding for 6 days.</title>
        <authorList>
            <person name="Perner J."/>
            <person name="Ribeiro J.M.C."/>
        </authorList>
    </citation>
    <scope>NUCLEOTIDE SEQUENCE</scope>
    <source>
        <strain evidence="1">Semi-engorged</strain>
        <tissue evidence="1">Salivary glands</tissue>
    </source>
</reference>
<accession>A0A6B0UJU5</accession>
<dbReference type="AlphaFoldDB" id="A0A6B0UJU5"/>
<proteinExistence type="predicted"/>
<sequence length="111" mass="11925">MAASLPPPLLRSTSCAATVTLDMASATSRGCSVATSCRRRNTPLVLHARLRPTNDDSASTRDSCSPAPSLSLLSLRICVTSSRHNLASVLELRRFSNSAGRRALMMLLYSF</sequence>
<evidence type="ECO:0000313" key="1">
    <source>
        <dbReference type="EMBL" id="MXU89989.1"/>
    </source>
</evidence>
<name>A0A6B0UJU5_IXORI</name>
<protein>
    <submittedName>
        <fullName evidence="1">Putative secreted protein</fullName>
    </submittedName>
</protein>
<dbReference type="EMBL" id="GIFC01007906">
    <property type="protein sequence ID" value="MXU89989.1"/>
    <property type="molecule type" value="Transcribed_RNA"/>
</dbReference>